<organism evidence="6 7">
    <name type="scientific">Nonomuraea jabiensis</name>
    <dbReference type="NCBI Taxonomy" id="882448"/>
    <lineage>
        <taxon>Bacteria</taxon>
        <taxon>Bacillati</taxon>
        <taxon>Actinomycetota</taxon>
        <taxon>Actinomycetes</taxon>
        <taxon>Streptosporangiales</taxon>
        <taxon>Streptosporangiaceae</taxon>
        <taxon>Nonomuraea</taxon>
    </lineage>
</organism>
<dbReference type="SUPFAM" id="SSF46689">
    <property type="entry name" value="Homeodomain-like"/>
    <property type="match status" value="1"/>
</dbReference>
<dbReference type="InterPro" id="IPR009057">
    <property type="entry name" value="Homeodomain-like_sf"/>
</dbReference>
<dbReference type="AlphaFoldDB" id="A0A7W9GH88"/>
<comment type="caution">
    <text evidence="6">The sequence shown here is derived from an EMBL/GenBank/DDBJ whole genome shotgun (WGS) entry which is preliminary data.</text>
</comment>
<keyword evidence="3" id="KW-0804">Transcription</keyword>
<feature type="domain" description="HTH tetR-type" evidence="5">
    <location>
        <begin position="14"/>
        <end position="73"/>
    </location>
</feature>
<evidence type="ECO:0000256" key="4">
    <source>
        <dbReference type="PROSITE-ProRule" id="PRU00335"/>
    </source>
</evidence>
<keyword evidence="7" id="KW-1185">Reference proteome</keyword>
<evidence type="ECO:0000256" key="2">
    <source>
        <dbReference type="ARBA" id="ARBA00023125"/>
    </source>
</evidence>
<name>A0A7W9GH88_9ACTN</name>
<accession>A0A7W9GH88</accession>
<dbReference type="InterPro" id="IPR036271">
    <property type="entry name" value="Tet_transcr_reg_TetR-rel_C_sf"/>
</dbReference>
<sequence>MTQPTAKPMRADAARNYERILAAARSAFAEQGAQAPLDDIAQRAGVGNATLYRHFPTRQALLEAVHRDHIEALCRQAEALLSSASPSEALMSWLKAVVAQGSTTRGLAASLMAAVGTQEESWCRAAIVTSATALLTRAQQSNAIRQDVTATQLLKFVNAIALATETEPDRDQQSGHLLDLLLNGLRPTPG</sequence>
<dbReference type="PANTHER" id="PTHR30055:SF234">
    <property type="entry name" value="HTH-TYPE TRANSCRIPTIONAL REGULATOR BETI"/>
    <property type="match status" value="1"/>
</dbReference>
<dbReference type="Proteomes" id="UP000579153">
    <property type="component" value="Unassembled WGS sequence"/>
</dbReference>
<dbReference type="Gene3D" id="1.10.357.10">
    <property type="entry name" value="Tetracycline Repressor, domain 2"/>
    <property type="match status" value="1"/>
</dbReference>
<gene>
    <name evidence="6" type="ORF">HD596_010530</name>
</gene>
<dbReference type="PANTHER" id="PTHR30055">
    <property type="entry name" value="HTH-TYPE TRANSCRIPTIONAL REGULATOR RUTR"/>
    <property type="match status" value="1"/>
</dbReference>
<feature type="DNA-binding region" description="H-T-H motif" evidence="4">
    <location>
        <begin position="36"/>
        <end position="55"/>
    </location>
</feature>
<evidence type="ECO:0000256" key="1">
    <source>
        <dbReference type="ARBA" id="ARBA00023015"/>
    </source>
</evidence>
<keyword evidence="1" id="KW-0805">Transcription regulation</keyword>
<evidence type="ECO:0000259" key="5">
    <source>
        <dbReference type="PROSITE" id="PS50977"/>
    </source>
</evidence>
<proteinExistence type="predicted"/>
<evidence type="ECO:0000313" key="6">
    <source>
        <dbReference type="EMBL" id="MBB5783774.1"/>
    </source>
</evidence>
<evidence type="ECO:0000256" key="3">
    <source>
        <dbReference type="ARBA" id="ARBA00023163"/>
    </source>
</evidence>
<dbReference type="Pfam" id="PF00440">
    <property type="entry name" value="TetR_N"/>
    <property type="match status" value="1"/>
</dbReference>
<dbReference type="SUPFAM" id="SSF48498">
    <property type="entry name" value="Tetracyclin repressor-like, C-terminal domain"/>
    <property type="match status" value="1"/>
</dbReference>
<dbReference type="RefSeq" id="WP_313046802.1">
    <property type="nucleotide sequence ID" value="NZ_JACHMB010000001.1"/>
</dbReference>
<dbReference type="EMBL" id="JACHMB010000001">
    <property type="protein sequence ID" value="MBB5783774.1"/>
    <property type="molecule type" value="Genomic_DNA"/>
</dbReference>
<evidence type="ECO:0000313" key="7">
    <source>
        <dbReference type="Proteomes" id="UP000579153"/>
    </source>
</evidence>
<dbReference type="InterPro" id="IPR049445">
    <property type="entry name" value="TetR_SbtR-like_C"/>
</dbReference>
<dbReference type="Pfam" id="PF21597">
    <property type="entry name" value="TetR_C_43"/>
    <property type="match status" value="1"/>
</dbReference>
<dbReference type="GO" id="GO:0000976">
    <property type="term" value="F:transcription cis-regulatory region binding"/>
    <property type="evidence" value="ECO:0007669"/>
    <property type="project" value="TreeGrafter"/>
</dbReference>
<dbReference type="GO" id="GO:0003700">
    <property type="term" value="F:DNA-binding transcription factor activity"/>
    <property type="evidence" value="ECO:0007669"/>
    <property type="project" value="TreeGrafter"/>
</dbReference>
<dbReference type="PROSITE" id="PS50977">
    <property type="entry name" value="HTH_TETR_2"/>
    <property type="match status" value="1"/>
</dbReference>
<reference evidence="6 7" key="1">
    <citation type="submission" date="2020-08" db="EMBL/GenBank/DDBJ databases">
        <title>Sequencing the genomes of 1000 actinobacteria strains.</title>
        <authorList>
            <person name="Klenk H.-P."/>
        </authorList>
    </citation>
    <scope>NUCLEOTIDE SEQUENCE [LARGE SCALE GENOMIC DNA]</scope>
    <source>
        <strain evidence="6 7">DSM 45507</strain>
    </source>
</reference>
<dbReference type="PRINTS" id="PR00455">
    <property type="entry name" value="HTHTETR"/>
</dbReference>
<protein>
    <submittedName>
        <fullName evidence="6">AcrR family transcriptional regulator</fullName>
    </submittedName>
</protein>
<dbReference type="InterPro" id="IPR001647">
    <property type="entry name" value="HTH_TetR"/>
</dbReference>
<keyword evidence="2 4" id="KW-0238">DNA-binding</keyword>
<dbReference type="InterPro" id="IPR050109">
    <property type="entry name" value="HTH-type_TetR-like_transc_reg"/>
</dbReference>